<dbReference type="Gene3D" id="3.40.50.620">
    <property type="entry name" value="HUPs"/>
    <property type="match status" value="1"/>
</dbReference>
<keyword evidence="3" id="KW-0548">Nucleotidyltransferase</keyword>
<name>M1TUU8_9CAUD</name>
<dbReference type="Proteomes" id="UP000203282">
    <property type="component" value="Segment"/>
</dbReference>
<evidence type="ECO:0000256" key="1">
    <source>
        <dbReference type="SAM" id="MobiDB-lite"/>
    </source>
</evidence>
<dbReference type="GO" id="GO:0016779">
    <property type="term" value="F:nucleotidyltransferase activity"/>
    <property type="evidence" value="ECO:0007669"/>
    <property type="project" value="UniProtKB-KW"/>
</dbReference>
<evidence type="ECO:0000313" key="4">
    <source>
        <dbReference type="Proteomes" id="UP000203282"/>
    </source>
</evidence>
<feature type="region of interest" description="Disordered" evidence="1">
    <location>
        <begin position="1"/>
        <end position="97"/>
    </location>
</feature>
<dbReference type="OrthoDB" id="6875at10239"/>
<dbReference type="SUPFAM" id="SSF52374">
    <property type="entry name" value="Nucleotidylyl transferase"/>
    <property type="match status" value="1"/>
</dbReference>
<reference evidence="3 4" key="1">
    <citation type="submission" date="2010-03" db="EMBL/GenBank/DDBJ databases">
        <title>The Genome Sequence of Cyanophage S-SSM4.</title>
        <authorList>
            <consortium name="The Broad Institute Genome Sequencing Platform"/>
            <person name="Henn M.R."/>
            <person name="Sullivan M.S."/>
            <person name="Osburne M.S."/>
            <person name="Levin J."/>
            <person name="Malboeuf C."/>
            <person name="Casali M."/>
            <person name="Russ C."/>
            <person name="Lennon N."/>
            <person name="Erlich R."/>
            <person name="Young S.K."/>
            <person name="Koehrsen M."/>
            <person name="Yandava C."/>
            <person name="Zeng Q."/>
            <person name="Alvarado L."/>
            <person name="Anderson S."/>
            <person name="Berlin A."/>
            <person name="Borenstein D."/>
            <person name="Chen Z."/>
            <person name="Engels R."/>
            <person name="Freedman E."/>
            <person name="Gellesch M."/>
            <person name="Goldberg J."/>
            <person name="Green L."/>
            <person name="Griggs A."/>
            <person name="Gujja S."/>
            <person name="Heiman D."/>
            <person name="Hepburn T."/>
            <person name="Howarth C."/>
            <person name="Jen D."/>
            <person name="Larson L."/>
            <person name="Lewis B."/>
            <person name="Mehta T."/>
            <person name="Park D."/>
            <person name="Pearson M."/>
            <person name="Roberts A."/>
            <person name="Ryan E."/>
            <person name="Saif S."/>
            <person name="Shea T."/>
            <person name="Shenoy N."/>
            <person name="Sisk P."/>
            <person name="Stolte C."/>
            <person name="Sykes S."/>
            <person name="Walk T."/>
            <person name="White J."/>
            <person name="Yu Q."/>
            <person name="Coleman M.L."/>
            <person name="Huang K.H."/>
            <person name="Weigele P.R."/>
            <person name="DeFrancesco A.S."/>
            <person name="Kern S.E."/>
            <person name="Thompson L.R."/>
            <person name="Fu R."/>
            <person name="Hombeck B."/>
            <person name="Chisholm S.W."/>
            <person name="Haas B."/>
            <person name="Nusbaum C."/>
            <person name="Galagan J."/>
            <person name="Birren B."/>
        </authorList>
    </citation>
    <scope>NUCLEOTIDE SEQUENCE [LARGE SCALE GENOMIC DNA]</scope>
    <source>
        <strain evidence="3 4">S-SSM4</strain>
    </source>
</reference>
<dbReference type="GeneID" id="15013567"/>
<feature type="compositionally biased region" description="Low complexity" evidence="1">
    <location>
        <begin position="62"/>
        <end position="78"/>
    </location>
</feature>
<evidence type="ECO:0000259" key="2">
    <source>
        <dbReference type="Pfam" id="PF01467"/>
    </source>
</evidence>
<protein>
    <submittedName>
        <fullName evidence="3">Nicotinate-nucleotide adenylyltransferase</fullName>
    </submittedName>
</protein>
<keyword evidence="4" id="KW-1185">Reference proteome</keyword>
<organism evidence="3 4">
    <name type="scientific">Synechococcus phage S-SSM4</name>
    <dbReference type="NCBI Taxonomy" id="536466"/>
    <lineage>
        <taxon>Viruses</taxon>
        <taxon>Duplodnaviria</taxon>
        <taxon>Heunggongvirae</taxon>
        <taxon>Uroviricota</taxon>
        <taxon>Caudoviricetes</taxon>
        <taxon>Pantevenvirales</taxon>
        <taxon>Kyanoviridae</taxon>
        <taxon>Greenvirus</taxon>
        <taxon>Greenvirus ssm4</taxon>
    </lineage>
</organism>
<proteinExistence type="predicted"/>
<dbReference type="Pfam" id="PF01467">
    <property type="entry name" value="CTP_transf_like"/>
    <property type="match status" value="1"/>
</dbReference>
<keyword evidence="3" id="KW-0808">Transferase</keyword>
<dbReference type="KEGG" id="vg:15013567"/>
<dbReference type="InterPro" id="IPR014729">
    <property type="entry name" value="Rossmann-like_a/b/a_fold"/>
</dbReference>
<dbReference type="EMBL" id="HQ316583">
    <property type="protein sequence ID" value="AGG54209.1"/>
    <property type="molecule type" value="Genomic_DNA"/>
</dbReference>
<accession>M1TUU8</accession>
<dbReference type="InterPro" id="IPR004821">
    <property type="entry name" value="Cyt_trans-like"/>
</dbReference>
<sequence length="389" mass="43293">MKKFSDFLTEAAKSTAGDEAKKRGLSHVGYGYYGRPDGTITHRSVNGKLVELSPDQIAARNGQPAEQPQAQDGQAGDQSESTKGPVSITFGRFNPPTIGHQKLIERVASSSKGGEYKIYPSRSQDPKKNPIDPETKVHYMRQMYPDHAHAIVNNEEFKTIFDVLKALHNDGYSSVNIVVGGDRVAEFDNLANKYNGKLYEFEEIKVQSAGDRDPDSDGVEGMSASKMRKAAADNDFATFRQGIPTELKDADAKALFNEVRGSMQMESIEDFGDASYILHEIAPKLDENSLREVYYDKKIFAEGVFIENMNTGVVGKIVKRGVNYVIYIDEHDTVYRGWLKDLVERNDIHGFDFTPAGLIGTPELAKKVLQMTPGQFIKKINKRNKVAVK</sequence>
<gene>
    <name evidence="3" type="ORF">CYXG_00145</name>
</gene>
<dbReference type="RefSeq" id="YP_007677334.1">
    <property type="nucleotide sequence ID" value="NC_020875.1"/>
</dbReference>
<evidence type="ECO:0000313" key="3">
    <source>
        <dbReference type="EMBL" id="AGG54209.1"/>
    </source>
</evidence>
<feature type="domain" description="Cytidyltransferase-like" evidence="2">
    <location>
        <begin position="88"/>
        <end position="205"/>
    </location>
</feature>